<comment type="catalytic activity">
    <reaction evidence="5">
        <text>a 2-deoxystreptamine antibiotic + acetyl-CoA = an N(3)-acetyl-2-deoxystreptamine antibiotic + CoA + H(+)</text>
        <dbReference type="Rhea" id="RHEA:12665"/>
        <dbReference type="ChEBI" id="CHEBI:15378"/>
        <dbReference type="ChEBI" id="CHEBI:57287"/>
        <dbReference type="ChEBI" id="CHEBI:57288"/>
        <dbReference type="ChEBI" id="CHEBI:57921"/>
        <dbReference type="ChEBI" id="CHEBI:77452"/>
        <dbReference type="EC" id="2.3.1.81"/>
    </reaction>
</comment>
<dbReference type="GO" id="GO:0046353">
    <property type="term" value="F:aminoglycoside 3-N-acetyltransferase activity"/>
    <property type="evidence" value="ECO:0007669"/>
    <property type="project" value="UniProtKB-EC"/>
</dbReference>
<dbReference type="PANTHER" id="PTHR11104:SF0">
    <property type="entry name" value="SPBETA PROPHAGE-DERIVED AMINOGLYCOSIDE N(3')-ACETYLTRANSFERASE-LIKE PROTEIN YOKD"/>
    <property type="match status" value="1"/>
</dbReference>
<protein>
    <recommendedName>
        <fullName evidence="2 5">Aminoglycoside N(3)-acetyltransferase</fullName>
        <ecNumber evidence="5">2.3.1.-</ecNumber>
    </recommendedName>
</protein>
<keyword evidence="5" id="KW-0046">Antibiotic resistance</keyword>
<name>A0A9D1WED0_9GAMM</name>
<evidence type="ECO:0000256" key="1">
    <source>
        <dbReference type="ARBA" id="ARBA00006383"/>
    </source>
</evidence>
<comment type="similarity">
    <text evidence="1 5">Belongs to the antibiotic N-acetyltransferase family.</text>
</comment>
<dbReference type="Proteomes" id="UP000886829">
    <property type="component" value="Unassembled WGS sequence"/>
</dbReference>
<reference evidence="6" key="1">
    <citation type="journal article" date="2021" name="PeerJ">
        <title>Extensive microbial diversity within the chicken gut microbiome revealed by metagenomics and culture.</title>
        <authorList>
            <person name="Gilroy R."/>
            <person name="Ravi A."/>
            <person name="Getino M."/>
            <person name="Pursley I."/>
            <person name="Horton D.L."/>
            <person name="Alikhan N.F."/>
            <person name="Baker D."/>
            <person name="Gharbi K."/>
            <person name="Hall N."/>
            <person name="Watson M."/>
            <person name="Adriaenssens E.M."/>
            <person name="Foster-Nyarko E."/>
            <person name="Jarju S."/>
            <person name="Secka A."/>
            <person name="Antonio M."/>
            <person name="Oren A."/>
            <person name="Chaudhuri R.R."/>
            <person name="La Ragione R."/>
            <person name="Hildebrand F."/>
            <person name="Pallen M.J."/>
        </authorList>
    </citation>
    <scope>NUCLEOTIDE SEQUENCE</scope>
    <source>
        <strain evidence="6">USASDec5-558</strain>
    </source>
</reference>
<dbReference type="SUPFAM" id="SSF110710">
    <property type="entry name" value="TTHA0583/YokD-like"/>
    <property type="match status" value="1"/>
</dbReference>
<evidence type="ECO:0000313" key="6">
    <source>
        <dbReference type="EMBL" id="HIX57513.1"/>
    </source>
</evidence>
<dbReference type="PANTHER" id="PTHR11104">
    <property type="entry name" value="AMINOGLYCOSIDE N3-ACETYLTRANSFERASE"/>
    <property type="match status" value="1"/>
</dbReference>
<comment type="caution">
    <text evidence="6">The sequence shown here is derived from an EMBL/GenBank/DDBJ whole genome shotgun (WGS) entry which is preliminary data.</text>
</comment>
<evidence type="ECO:0000256" key="3">
    <source>
        <dbReference type="ARBA" id="ARBA00022679"/>
    </source>
</evidence>
<dbReference type="Pfam" id="PF02522">
    <property type="entry name" value="Antibiotic_NAT"/>
    <property type="match status" value="1"/>
</dbReference>
<evidence type="ECO:0000313" key="7">
    <source>
        <dbReference type="Proteomes" id="UP000886829"/>
    </source>
</evidence>
<proteinExistence type="inferred from homology"/>
<dbReference type="InterPro" id="IPR028345">
    <property type="entry name" value="Antibiotic_NAT-like"/>
</dbReference>
<dbReference type="AlphaFoldDB" id="A0A9D1WED0"/>
<keyword evidence="3 5" id="KW-0808">Transferase</keyword>
<dbReference type="GO" id="GO:0046677">
    <property type="term" value="P:response to antibiotic"/>
    <property type="evidence" value="ECO:0007669"/>
    <property type="project" value="UniProtKB-KW"/>
</dbReference>
<evidence type="ECO:0000256" key="2">
    <source>
        <dbReference type="ARBA" id="ARBA00012882"/>
    </source>
</evidence>
<dbReference type="EC" id="2.3.1.-" evidence="5"/>
<evidence type="ECO:0000256" key="5">
    <source>
        <dbReference type="RuleBase" id="RU365031"/>
    </source>
</evidence>
<organism evidence="6 7">
    <name type="scientific">Candidatus Anaerobiospirillum pullistercoris</name>
    <dbReference type="NCBI Taxonomy" id="2838452"/>
    <lineage>
        <taxon>Bacteria</taxon>
        <taxon>Pseudomonadati</taxon>
        <taxon>Pseudomonadota</taxon>
        <taxon>Gammaproteobacteria</taxon>
        <taxon>Aeromonadales</taxon>
        <taxon>Succinivibrionaceae</taxon>
        <taxon>Anaerobiospirillum</taxon>
    </lineage>
</organism>
<dbReference type="InterPro" id="IPR003679">
    <property type="entry name" value="Amioglycoside_AcTrfase"/>
</dbReference>
<keyword evidence="4 5" id="KW-0012">Acyltransferase</keyword>
<evidence type="ECO:0000256" key="4">
    <source>
        <dbReference type="ARBA" id="ARBA00023315"/>
    </source>
</evidence>
<accession>A0A9D1WED0</accession>
<dbReference type="EMBL" id="DXEV01000168">
    <property type="protein sequence ID" value="HIX57513.1"/>
    <property type="molecule type" value="Genomic_DNA"/>
</dbReference>
<sequence>MTTDVTTKPLINYQGQDFDFASICQSLEQMGIKAGDDICVHSSLMRLGKILVPHKQLLDTLIAAFREVIGAQGTLLMPTFTYSYCREQTYDVLHTPSTVGILTEYYRQLPECQRTIDPIFSFAVSGANADYYINAKTSYCFGVNSVYDLLNRRNGKIVLFGEKDKGYTFVHHVEEEAQISYRYYKTFAGTMIDAQGHEQQTSIHYFVRYLDRRSIVSVIKMRHFLKQQGLFSEQPVGGGYICTFSCQPSKQALLQLIREDEQCLLFD</sequence>
<gene>
    <name evidence="6" type="ORF">H9850_08595</name>
</gene>
<reference evidence="6" key="2">
    <citation type="submission" date="2021-04" db="EMBL/GenBank/DDBJ databases">
        <authorList>
            <person name="Gilroy R."/>
        </authorList>
    </citation>
    <scope>NUCLEOTIDE SEQUENCE</scope>
    <source>
        <strain evidence="6">USASDec5-558</strain>
    </source>
</reference>